<evidence type="ECO:0000313" key="3">
    <source>
        <dbReference type="Proteomes" id="UP000289555"/>
    </source>
</evidence>
<organism evidence="2 3">
    <name type="scientific">Vreelandella olivaria</name>
    <dbReference type="NCBI Taxonomy" id="390919"/>
    <lineage>
        <taxon>Bacteria</taxon>
        <taxon>Pseudomonadati</taxon>
        <taxon>Pseudomonadota</taxon>
        <taxon>Gammaproteobacteria</taxon>
        <taxon>Oceanospirillales</taxon>
        <taxon>Halomonadaceae</taxon>
        <taxon>Vreelandella</taxon>
    </lineage>
</organism>
<dbReference type="Gene3D" id="1.20.1440.230">
    <property type="entry name" value="NADH-ubiquinone oxidoreductase 51kDa subunit, iron-sulphur binding domain"/>
    <property type="match status" value="1"/>
</dbReference>
<protein>
    <recommendedName>
        <fullName evidence="1">NADH-ubiquinone oxidoreductase 51kDa subunit iron-sulphur binding domain-containing protein</fullName>
    </recommendedName>
</protein>
<reference evidence="3" key="1">
    <citation type="journal article" date="2019" name="Microbiol. Resour. Announc.">
        <title>Complete Genome Sequence of Halomonas olivaria, a Moderately Halophilic Bacterium Isolated from Olive Processing Effluents, Obtained by Nanopore Sequencing.</title>
        <authorList>
            <person name="Nagata S."/>
            <person name="Ii K.M."/>
            <person name="Tsukimi T."/>
            <person name="Miura M.C."/>
            <person name="Galipon J."/>
            <person name="Arakawa K."/>
        </authorList>
    </citation>
    <scope>NUCLEOTIDE SEQUENCE [LARGE SCALE GENOMIC DNA]</scope>
    <source>
        <strain evidence="3">TYRC17</strain>
    </source>
</reference>
<feature type="domain" description="NADH-ubiquinone oxidoreductase 51kDa subunit iron-sulphur binding" evidence="1">
    <location>
        <begin position="8"/>
        <end position="51"/>
    </location>
</feature>
<sequence>MLTLLERNEWDAGLMTQLSQVMIDASICGLGQAAPNPVLGLLKDFRGELAAQNVIVKG</sequence>
<dbReference type="InterPro" id="IPR037207">
    <property type="entry name" value="Nuop51_4Fe4S-bd_sf"/>
</dbReference>
<gene>
    <name evidence="2" type="ORF">HORIV_66440</name>
</gene>
<evidence type="ECO:0000259" key="1">
    <source>
        <dbReference type="Pfam" id="PF10589"/>
    </source>
</evidence>
<dbReference type="Proteomes" id="UP000289555">
    <property type="component" value="Chromosome"/>
</dbReference>
<evidence type="ECO:0000313" key="2">
    <source>
        <dbReference type="EMBL" id="BBI54223.1"/>
    </source>
</evidence>
<dbReference type="EMBL" id="AP019416">
    <property type="protein sequence ID" value="BBI54223.1"/>
    <property type="molecule type" value="Genomic_DNA"/>
</dbReference>
<accession>A0ABM7GU54</accession>
<proteinExistence type="predicted"/>
<dbReference type="Pfam" id="PF10589">
    <property type="entry name" value="NADH_4Fe-4S"/>
    <property type="match status" value="1"/>
</dbReference>
<keyword evidence="3" id="KW-1185">Reference proteome</keyword>
<name>A0ABM7GU54_9GAMM</name>
<dbReference type="InterPro" id="IPR019575">
    <property type="entry name" value="Nuop51_4Fe4S-bd"/>
</dbReference>
<dbReference type="SUPFAM" id="SSF140490">
    <property type="entry name" value="Nqo1C-terminal domain-like"/>
    <property type="match status" value="1"/>
</dbReference>